<evidence type="ECO:0000313" key="5">
    <source>
        <dbReference type="EMBL" id="NOT34404.1"/>
    </source>
</evidence>
<protein>
    <submittedName>
        <fullName evidence="5">BamA/TamA family outer membrane protein</fullName>
    </submittedName>
</protein>
<evidence type="ECO:0000256" key="1">
    <source>
        <dbReference type="ARBA" id="ARBA00004370"/>
    </source>
</evidence>
<proteinExistence type="predicted"/>
<dbReference type="Pfam" id="PF01103">
    <property type="entry name" value="Omp85"/>
    <property type="match status" value="1"/>
</dbReference>
<dbReference type="EMBL" id="JABFRW010000119">
    <property type="protein sequence ID" value="NOT34404.1"/>
    <property type="molecule type" value="Genomic_DNA"/>
</dbReference>
<reference evidence="5 6" key="1">
    <citation type="submission" date="2020-04" db="EMBL/GenBank/DDBJ databases">
        <title>Metagenomic profiling of ammonia- and methane-oxidizing microorganisms in a Dutch drinking water treatment plant.</title>
        <authorList>
            <person name="Poghosyan L."/>
            <person name="Leucker S."/>
        </authorList>
    </citation>
    <scope>NUCLEOTIDE SEQUENCE [LARGE SCALE GENOMIC DNA]</scope>
    <source>
        <strain evidence="5">S-RSF-IL-03</strain>
    </source>
</reference>
<evidence type="ECO:0000313" key="6">
    <source>
        <dbReference type="Proteomes" id="UP000580839"/>
    </source>
</evidence>
<keyword evidence="3" id="KW-0732">Signal</keyword>
<evidence type="ECO:0000256" key="2">
    <source>
        <dbReference type="ARBA" id="ARBA00023136"/>
    </source>
</evidence>
<gene>
    <name evidence="5" type="ORF">HOP12_09565</name>
</gene>
<accession>A0A849SP45</accession>
<evidence type="ECO:0000259" key="4">
    <source>
        <dbReference type="Pfam" id="PF01103"/>
    </source>
</evidence>
<evidence type="ECO:0000256" key="3">
    <source>
        <dbReference type="SAM" id="SignalP"/>
    </source>
</evidence>
<dbReference type="AlphaFoldDB" id="A0A849SP45"/>
<organism evidence="5 6">
    <name type="scientific">Eiseniibacteriota bacterium</name>
    <dbReference type="NCBI Taxonomy" id="2212470"/>
    <lineage>
        <taxon>Bacteria</taxon>
        <taxon>Candidatus Eiseniibacteriota</taxon>
    </lineage>
</organism>
<name>A0A849SP45_UNCEI</name>
<dbReference type="Gene3D" id="2.40.160.50">
    <property type="entry name" value="membrane protein fhac: a member of the omp85/tpsb transporter family"/>
    <property type="match status" value="2"/>
</dbReference>
<comment type="subcellular location">
    <subcellularLocation>
        <location evidence="1">Membrane</location>
    </subcellularLocation>
</comment>
<feature type="chain" id="PRO_5033001502" evidence="3">
    <location>
        <begin position="26"/>
        <end position="546"/>
    </location>
</feature>
<keyword evidence="2" id="KW-0472">Membrane</keyword>
<dbReference type="InterPro" id="IPR000184">
    <property type="entry name" value="Bac_surfAg_D15"/>
</dbReference>
<sequence>MATAGVSAALAIAVVGVTVFAPVHAAIPSAPGGVADSAGLDGIPIRRVEVTARNVFDPLPHGVLRPIAGLANHLHIRTRASTIRRDLLFAAGERWNEQRARESLRLLRARQIFVPVSLVRQRVNDSLEVRVETRDIWSTVLDFSLESGGGSTSGEFGVAERNLFGRGQSLAFSYREDPLRVTRSVSFSDPALGGTRLRVSAFARDESNGSGHGLELAVPFWAEDARWTGGVRWERGTTLARLYRDDIETAVFDRRDESTELWGGLGESRGGVVSRLIARFRAQDRRFGPTRVVAPVVDEAFLGGEENERIRRLSIEASWWRPRFVERRGIEQLSGIEDVDLGTRVVFEAGVSPRGLGGSRDEGLVRMSAASALSAAGGAFALGRAEASWRPDPRARDAVLRLRLRAVVPAHERGAFVFAALGVLGFDTPRDFQILLGGLDGLRAFPAQALAGTRVWRFNAERRWTMARDAFGIATLGAAVFYDAGHAWGAGSGDAGWHHDAGLGVRMALPGASPSQIVRVDLAWPIEPLDRGRRETVLSFGSSQAF</sequence>
<comment type="caution">
    <text evidence="5">The sequence shown here is derived from an EMBL/GenBank/DDBJ whole genome shotgun (WGS) entry which is preliminary data.</text>
</comment>
<feature type="signal peptide" evidence="3">
    <location>
        <begin position="1"/>
        <end position="25"/>
    </location>
</feature>
<feature type="domain" description="Bacterial surface antigen (D15)" evidence="4">
    <location>
        <begin position="447"/>
        <end position="546"/>
    </location>
</feature>
<dbReference type="GO" id="GO:0019867">
    <property type="term" value="C:outer membrane"/>
    <property type="evidence" value="ECO:0007669"/>
    <property type="project" value="InterPro"/>
</dbReference>
<dbReference type="Proteomes" id="UP000580839">
    <property type="component" value="Unassembled WGS sequence"/>
</dbReference>